<dbReference type="Proteomes" id="UP000533269">
    <property type="component" value="Unassembled WGS sequence"/>
</dbReference>
<dbReference type="InterPro" id="IPR052155">
    <property type="entry name" value="Biofilm_reg_signaling"/>
</dbReference>
<dbReference type="CDD" id="cd01948">
    <property type="entry name" value="EAL"/>
    <property type="match status" value="1"/>
</dbReference>
<keyword evidence="1" id="KW-0812">Transmembrane</keyword>
<evidence type="ECO:0000259" key="2">
    <source>
        <dbReference type="PROSITE" id="PS50883"/>
    </source>
</evidence>
<protein>
    <submittedName>
        <fullName evidence="4">Diguanylate cyclase (GGDEF)-like protein</fullName>
    </submittedName>
</protein>
<evidence type="ECO:0000256" key="1">
    <source>
        <dbReference type="SAM" id="Phobius"/>
    </source>
</evidence>
<keyword evidence="1" id="KW-1133">Transmembrane helix</keyword>
<dbReference type="InterPro" id="IPR001633">
    <property type="entry name" value="EAL_dom"/>
</dbReference>
<dbReference type="Pfam" id="PF00990">
    <property type="entry name" value="GGDEF"/>
    <property type="match status" value="1"/>
</dbReference>
<dbReference type="EMBL" id="JACHVY010000001">
    <property type="protein sequence ID" value="MBB2900709.1"/>
    <property type="molecule type" value="Genomic_DNA"/>
</dbReference>
<dbReference type="PANTHER" id="PTHR44757">
    <property type="entry name" value="DIGUANYLATE CYCLASE DGCP"/>
    <property type="match status" value="1"/>
</dbReference>
<dbReference type="NCBIfam" id="TIGR00254">
    <property type="entry name" value="GGDEF"/>
    <property type="match status" value="1"/>
</dbReference>
<dbReference type="InterPro" id="IPR000160">
    <property type="entry name" value="GGDEF_dom"/>
</dbReference>
<dbReference type="SMART" id="SM00052">
    <property type="entry name" value="EAL"/>
    <property type="match status" value="1"/>
</dbReference>
<name>A0A7W4XWZ8_KINRA</name>
<dbReference type="PROSITE" id="PS50887">
    <property type="entry name" value="GGDEF"/>
    <property type="match status" value="1"/>
</dbReference>
<keyword evidence="1" id="KW-0472">Membrane</keyword>
<dbReference type="Gene3D" id="3.20.20.450">
    <property type="entry name" value="EAL domain"/>
    <property type="match status" value="1"/>
</dbReference>
<gene>
    <name evidence="4" type="ORF">FHR75_001497</name>
</gene>
<sequence length="804" mass="87027">MSGAVRERRPRASVLFDGAVTLAAVVTTVLAALAFGRDAGTGQWHALALCVVVGLPLMQLLTRFPFQINTRHAGVEVQFDVGVLIFLLCFAAPATAALAWCLCVVPTGLLQRRSWVSRVYNASIGVLFMPVALGVLELFGTTGRAPEESRYRGLERVIRVDMTVPELLAVSAAVIAVFVVDVAVSAVSVAIQERTSVKGELLHTGAWLAVGASVAVGGLGYLGGLVESRLDRWAALLLVIPMVVTMMATRAMRTTRDVARRSEALFEAATALHTQGRRADLARALQKHARMVAGTPAAMVRSVGPAEDEIGVPVVAGDGVVLYITAPRRRDPAQRASDEKALEALASVGEAAFFRVSASEEMHGLARRDVVTGLPNRLQFAERLAQELDRAREASRLDRLVVLYLDLDGFKSVNDRFGHEAGDELLRLVGSRLRDTLRGGSTVARLGGDEFAVLLPDCQDVEGLCRRVLVALRVEVRMRGHVLRVQGSIGLSRARPGDDVGTLLRNADTAMYRAKATGKNRWVEFRPELLEEEIARLQVIEDLQQAPAEAFVVHYQPIVDLQAGPDQDPAARIVGLEALVRWRRDRGGGVEPLVGPDEFIGLAERSGTVVAIGDSVLRQVARDAASIQQHAARRLDLMVNVSPVQLRHPDFTERVAAAVRQTTSSGCRLHLEMTESVMIDDDTVGRLRDLAETGAQLTIDDFGTGFSSLGYLRHRPFSSFKIDRSFVRDIATEPTARALVEGMVKMGQALGLTIVAEGVEHPEQAEILRDMGCHLAQGHLYCRPLALEDIQGVLSGPVARPLSA</sequence>
<dbReference type="Gene3D" id="3.30.70.270">
    <property type="match status" value="1"/>
</dbReference>
<dbReference type="Pfam" id="PF00563">
    <property type="entry name" value="EAL"/>
    <property type="match status" value="1"/>
</dbReference>
<proteinExistence type="predicted"/>
<evidence type="ECO:0000313" key="5">
    <source>
        <dbReference type="Proteomes" id="UP000533269"/>
    </source>
</evidence>
<dbReference type="SUPFAM" id="SSF141868">
    <property type="entry name" value="EAL domain-like"/>
    <property type="match status" value="1"/>
</dbReference>
<dbReference type="RefSeq" id="WP_183390837.1">
    <property type="nucleotide sequence ID" value="NZ_JACHVY010000001.1"/>
</dbReference>
<dbReference type="InterPro" id="IPR043128">
    <property type="entry name" value="Rev_trsase/Diguanyl_cyclase"/>
</dbReference>
<comment type="caution">
    <text evidence="4">The sequence shown here is derived from an EMBL/GenBank/DDBJ whole genome shotgun (WGS) entry which is preliminary data.</text>
</comment>
<feature type="domain" description="EAL" evidence="2">
    <location>
        <begin position="532"/>
        <end position="798"/>
    </location>
</feature>
<dbReference type="SUPFAM" id="SSF55073">
    <property type="entry name" value="Nucleotide cyclase"/>
    <property type="match status" value="1"/>
</dbReference>
<dbReference type="InterPro" id="IPR029787">
    <property type="entry name" value="Nucleotide_cyclase"/>
</dbReference>
<dbReference type="InterPro" id="IPR035919">
    <property type="entry name" value="EAL_sf"/>
</dbReference>
<feature type="transmembrane region" description="Helical" evidence="1">
    <location>
        <begin position="122"/>
        <end position="146"/>
    </location>
</feature>
<reference evidence="4 5" key="2">
    <citation type="submission" date="2020-08" db="EMBL/GenBank/DDBJ databases">
        <authorList>
            <person name="Partida-Martinez L."/>
            <person name="Huntemann M."/>
            <person name="Clum A."/>
            <person name="Wang J."/>
            <person name="Palaniappan K."/>
            <person name="Ritter S."/>
            <person name="Chen I.-M."/>
            <person name="Stamatis D."/>
            <person name="Reddy T."/>
            <person name="O'Malley R."/>
            <person name="Daum C."/>
            <person name="Shapiro N."/>
            <person name="Ivanova N."/>
            <person name="Kyrpides N."/>
            <person name="Woyke T."/>
        </authorList>
    </citation>
    <scope>NUCLEOTIDE SEQUENCE [LARGE SCALE GENOMIC DNA]</scope>
    <source>
        <strain evidence="4 5">AS2.23</strain>
    </source>
</reference>
<accession>A0A7W4XWZ8</accession>
<dbReference type="PANTHER" id="PTHR44757:SF2">
    <property type="entry name" value="BIOFILM ARCHITECTURE MAINTENANCE PROTEIN MBAA"/>
    <property type="match status" value="1"/>
</dbReference>
<dbReference type="AlphaFoldDB" id="A0A7W4XWZ8"/>
<feature type="domain" description="GGDEF" evidence="3">
    <location>
        <begin position="398"/>
        <end position="527"/>
    </location>
</feature>
<feature type="transmembrane region" description="Helical" evidence="1">
    <location>
        <begin position="12"/>
        <end position="36"/>
    </location>
</feature>
<reference evidence="4 5" key="1">
    <citation type="submission" date="2020-08" db="EMBL/GenBank/DDBJ databases">
        <title>The Agave Microbiome: Exploring the role of microbial communities in plant adaptations to desert environments.</title>
        <authorList>
            <person name="Partida-Martinez L.P."/>
        </authorList>
    </citation>
    <scope>NUCLEOTIDE SEQUENCE [LARGE SCALE GENOMIC DNA]</scope>
    <source>
        <strain evidence="4 5">AS2.23</strain>
    </source>
</reference>
<feature type="transmembrane region" description="Helical" evidence="1">
    <location>
        <begin position="167"/>
        <end position="191"/>
    </location>
</feature>
<feature type="transmembrane region" description="Helical" evidence="1">
    <location>
        <begin position="42"/>
        <end position="62"/>
    </location>
</feature>
<evidence type="ECO:0000313" key="4">
    <source>
        <dbReference type="EMBL" id="MBB2900709.1"/>
    </source>
</evidence>
<dbReference type="SMART" id="SM00267">
    <property type="entry name" value="GGDEF"/>
    <property type="match status" value="1"/>
</dbReference>
<feature type="transmembrane region" description="Helical" evidence="1">
    <location>
        <begin position="233"/>
        <end position="252"/>
    </location>
</feature>
<feature type="transmembrane region" description="Helical" evidence="1">
    <location>
        <begin position="83"/>
        <end position="110"/>
    </location>
</feature>
<organism evidence="4 5">
    <name type="scientific">Kineococcus radiotolerans</name>
    <dbReference type="NCBI Taxonomy" id="131568"/>
    <lineage>
        <taxon>Bacteria</taxon>
        <taxon>Bacillati</taxon>
        <taxon>Actinomycetota</taxon>
        <taxon>Actinomycetes</taxon>
        <taxon>Kineosporiales</taxon>
        <taxon>Kineosporiaceae</taxon>
        <taxon>Kineococcus</taxon>
    </lineage>
</organism>
<dbReference type="CDD" id="cd01949">
    <property type="entry name" value="GGDEF"/>
    <property type="match status" value="1"/>
</dbReference>
<evidence type="ECO:0000259" key="3">
    <source>
        <dbReference type="PROSITE" id="PS50887"/>
    </source>
</evidence>
<feature type="transmembrane region" description="Helical" evidence="1">
    <location>
        <begin position="206"/>
        <end position="226"/>
    </location>
</feature>
<dbReference type="PROSITE" id="PS50883">
    <property type="entry name" value="EAL"/>
    <property type="match status" value="1"/>
</dbReference>